<dbReference type="GO" id="GO:0003677">
    <property type="term" value="F:DNA binding"/>
    <property type="evidence" value="ECO:0007669"/>
    <property type="project" value="UniProtKB-KW"/>
</dbReference>
<accession>A0A7D5ERI6</accession>
<protein>
    <submittedName>
        <fullName evidence="1">Winged helix DNA-binding domain-containing protein</fullName>
    </submittedName>
</protein>
<name>A0A7D5ERI6_9MICO</name>
<dbReference type="PANTHER" id="PTHR30528">
    <property type="entry name" value="CYTOPLASMIC PROTEIN"/>
    <property type="match status" value="1"/>
</dbReference>
<evidence type="ECO:0000313" key="2">
    <source>
        <dbReference type="Proteomes" id="UP000509638"/>
    </source>
</evidence>
<gene>
    <name evidence="1" type="ORF">HW566_04615</name>
</gene>
<evidence type="ECO:0000313" key="1">
    <source>
        <dbReference type="EMBL" id="QLD11125.1"/>
    </source>
</evidence>
<dbReference type="EMBL" id="CP058316">
    <property type="protein sequence ID" value="QLD11125.1"/>
    <property type="molecule type" value="Genomic_DNA"/>
</dbReference>
<proteinExistence type="predicted"/>
<sequence length="361" mass="40161">MEPHRLTREQARRIIVRAQLLEADRPGDVVEVAEQIGTIKIDPTAVIVPSEQTIPWTRIGWGYEPGQLTKAVENDRQLFEYAGGFYPASMLSLMRVRMRERPVRESTAAWLEANAAFRSDLLARLRADGPLLAADIPDTAAVPAGNDSGWYSDNQVPRMLDLLERLGEVAVVGRAGRLRRWDIAERARGPEPKGPGYDEAGSLLDERRLQGAGLARQKSSWSGVGMAGEPAVVEGSAWKWRVDPRALETLDDDPGGRVAILSPYDGMLVDRPRLVEAFDFTYKLEQFVPKPQRVYGYFAHPILCGDRFIGLLDAALDKPKEHLVVTAVHELVPWEAEEHEMVAAEIRDLGEWLGATVRGLD</sequence>
<dbReference type="AlphaFoldDB" id="A0A7D5ERI6"/>
<dbReference type="Proteomes" id="UP000509638">
    <property type="component" value="Chromosome"/>
</dbReference>
<dbReference type="RefSeq" id="WP_178010812.1">
    <property type="nucleotide sequence ID" value="NZ_CP058316.1"/>
</dbReference>
<organism evidence="1 2">
    <name type="scientific">Microbacterium oleivorans</name>
    <dbReference type="NCBI Taxonomy" id="273677"/>
    <lineage>
        <taxon>Bacteria</taxon>
        <taxon>Bacillati</taxon>
        <taxon>Actinomycetota</taxon>
        <taxon>Actinomycetes</taxon>
        <taxon>Micrococcales</taxon>
        <taxon>Microbacteriaceae</taxon>
        <taxon>Microbacterium</taxon>
    </lineage>
</organism>
<keyword evidence="1" id="KW-0238">DNA-binding</keyword>
<dbReference type="PANTHER" id="PTHR30528:SF0">
    <property type="entry name" value="CYTOPLASMIC PROTEIN"/>
    <property type="match status" value="1"/>
</dbReference>
<reference evidence="1 2" key="1">
    <citation type="submission" date="2020-06" db="EMBL/GenBank/DDBJ databases">
        <authorList>
            <person name="Jo H."/>
        </authorList>
    </citation>
    <scope>NUCLEOTIDE SEQUENCE [LARGE SCALE GENOMIC DNA]</scope>
    <source>
        <strain evidence="1 2">I46</strain>
    </source>
</reference>